<evidence type="ECO:0000259" key="1">
    <source>
        <dbReference type="Pfam" id="PF00117"/>
    </source>
</evidence>
<keyword evidence="2" id="KW-0808">Transferase</keyword>
<dbReference type="InterPro" id="IPR029062">
    <property type="entry name" value="Class_I_gatase-like"/>
</dbReference>
<keyword evidence="3" id="KW-1185">Reference proteome</keyword>
<name>A0A6L5QDG2_9BURK</name>
<proteinExistence type="predicted"/>
<dbReference type="GO" id="GO:0005829">
    <property type="term" value="C:cytosol"/>
    <property type="evidence" value="ECO:0007669"/>
    <property type="project" value="TreeGrafter"/>
</dbReference>
<sequence>MKQALVLRHLAFEDLGLLRPLLEQAGYRIRYIEAGVDALGDYPPLEADLLVVLGGPVSVYDSADYPWLAEEINWLRPRLQADRPTLGICLGAQLMAAALNAKVYPGGVKEIGWAPLALGREGDDFPGLLDYLAEAGAVLHWHGDTFDLPSGARHLASSAVYQNQAFAWGAHCLALQFHPEFEAQRLEQWLIGHCLEIAAAPGVTLAGLRTATALHAPQAQAAGARFFDSWLATLSSCRCKRSSAPPPVQTAPHCLRHF</sequence>
<feature type="domain" description="Glutamine amidotransferase" evidence="1">
    <location>
        <begin position="45"/>
        <end position="186"/>
    </location>
</feature>
<dbReference type="SUPFAM" id="SSF52317">
    <property type="entry name" value="Class I glutamine amidotransferase-like"/>
    <property type="match status" value="1"/>
</dbReference>
<accession>A0A6L5QDG2</accession>
<reference evidence="2 3" key="1">
    <citation type="submission" date="2019-11" db="EMBL/GenBank/DDBJ databases">
        <title>Novel species isolated from a subtropical stream in China.</title>
        <authorList>
            <person name="Lu H."/>
        </authorList>
    </citation>
    <scope>NUCLEOTIDE SEQUENCE [LARGE SCALE GENOMIC DNA]</scope>
    <source>
        <strain evidence="2 3">FT25W</strain>
    </source>
</reference>
<dbReference type="Proteomes" id="UP000481037">
    <property type="component" value="Unassembled WGS sequence"/>
</dbReference>
<dbReference type="Gene3D" id="3.40.50.880">
    <property type="match status" value="1"/>
</dbReference>
<dbReference type="CDD" id="cd01741">
    <property type="entry name" value="GATase1_1"/>
    <property type="match status" value="1"/>
</dbReference>
<gene>
    <name evidence="2" type="ORF">GJ697_07985</name>
</gene>
<dbReference type="PANTHER" id="PTHR42695:SF5">
    <property type="entry name" value="GLUTAMINE AMIDOTRANSFERASE YLR126C-RELATED"/>
    <property type="match status" value="1"/>
</dbReference>
<organism evidence="2 3">
    <name type="scientific">Duganella alba</name>
    <dbReference type="NCBI Taxonomy" id="2666081"/>
    <lineage>
        <taxon>Bacteria</taxon>
        <taxon>Pseudomonadati</taxon>
        <taxon>Pseudomonadota</taxon>
        <taxon>Betaproteobacteria</taxon>
        <taxon>Burkholderiales</taxon>
        <taxon>Oxalobacteraceae</taxon>
        <taxon>Telluria group</taxon>
        <taxon>Duganella</taxon>
    </lineage>
</organism>
<evidence type="ECO:0000313" key="3">
    <source>
        <dbReference type="Proteomes" id="UP000481037"/>
    </source>
</evidence>
<evidence type="ECO:0000313" key="2">
    <source>
        <dbReference type="EMBL" id="MRX07767.1"/>
    </source>
</evidence>
<dbReference type="EMBL" id="WKJM01000005">
    <property type="protein sequence ID" value="MRX07767.1"/>
    <property type="molecule type" value="Genomic_DNA"/>
</dbReference>
<keyword evidence="2" id="KW-0315">Glutamine amidotransferase</keyword>
<dbReference type="PANTHER" id="PTHR42695">
    <property type="entry name" value="GLUTAMINE AMIDOTRANSFERASE YLR126C-RELATED"/>
    <property type="match status" value="1"/>
</dbReference>
<dbReference type="InterPro" id="IPR044992">
    <property type="entry name" value="ChyE-like"/>
</dbReference>
<dbReference type="GO" id="GO:0016740">
    <property type="term" value="F:transferase activity"/>
    <property type="evidence" value="ECO:0007669"/>
    <property type="project" value="UniProtKB-KW"/>
</dbReference>
<dbReference type="Pfam" id="PF00117">
    <property type="entry name" value="GATase"/>
    <property type="match status" value="1"/>
</dbReference>
<comment type="caution">
    <text evidence="2">The sequence shown here is derived from an EMBL/GenBank/DDBJ whole genome shotgun (WGS) entry which is preliminary data.</text>
</comment>
<dbReference type="PROSITE" id="PS51273">
    <property type="entry name" value="GATASE_TYPE_1"/>
    <property type="match status" value="1"/>
</dbReference>
<dbReference type="AlphaFoldDB" id="A0A6L5QDG2"/>
<dbReference type="InterPro" id="IPR017926">
    <property type="entry name" value="GATASE"/>
</dbReference>
<dbReference type="NCBIfam" id="NF005458">
    <property type="entry name" value="PRK07053.1"/>
    <property type="match status" value="1"/>
</dbReference>
<dbReference type="RefSeq" id="WP_154362300.1">
    <property type="nucleotide sequence ID" value="NZ_WKJM01000005.1"/>
</dbReference>
<protein>
    <submittedName>
        <fullName evidence="2">Glutamine amidotransferase</fullName>
    </submittedName>
</protein>